<feature type="region of interest" description="Disordered" evidence="3">
    <location>
        <begin position="94"/>
        <end position="116"/>
    </location>
</feature>
<comment type="similarity">
    <text evidence="1 2">Belongs to the Cu-Zn superoxide dismutase family.</text>
</comment>
<comment type="catalytic activity">
    <reaction evidence="2">
        <text>2 superoxide + 2 H(+) = H2O2 + O2</text>
        <dbReference type="Rhea" id="RHEA:20696"/>
        <dbReference type="ChEBI" id="CHEBI:15378"/>
        <dbReference type="ChEBI" id="CHEBI:15379"/>
        <dbReference type="ChEBI" id="CHEBI:16240"/>
        <dbReference type="ChEBI" id="CHEBI:18421"/>
        <dbReference type="EC" id="1.15.1.1"/>
    </reaction>
</comment>
<comment type="function">
    <text evidence="2">Destroys radicals which are normally produced within the cells and which are toxic to biological systems.</text>
</comment>
<dbReference type="SUPFAM" id="SSF49329">
    <property type="entry name" value="Cu,Zn superoxide dismutase-like"/>
    <property type="match status" value="1"/>
</dbReference>
<organism evidence="6 7">
    <name type="scientific">Sphingomonas changnyeongensis</name>
    <dbReference type="NCBI Taxonomy" id="2698679"/>
    <lineage>
        <taxon>Bacteria</taxon>
        <taxon>Pseudomonadati</taxon>
        <taxon>Pseudomonadota</taxon>
        <taxon>Alphaproteobacteria</taxon>
        <taxon>Sphingomonadales</taxon>
        <taxon>Sphingomonadaceae</taxon>
        <taxon>Sphingomonas</taxon>
    </lineage>
</organism>
<dbReference type="InterPro" id="IPR001424">
    <property type="entry name" value="SOD_Cu_Zn_dom"/>
</dbReference>
<dbReference type="EC" id="1.15.1.1" evidence="2"/>
<evidence type="ECO:0000256" key="3">
    <source>
        <dbReference type="SAM" id="MobiDB-lite"/>
    </source>
</evidence>
<proteinExistence type="inferred from homology"/>
<comment type="cofactor">
    <cofactor evidence="2">
        <name>Zn(2+)</name>
        <dbReference type="ChEBI" id="CHEBI:29105"/>
    </cofactor>
    <text evidence="2">Binds 1 zinc ion per subunit.</text>
</comment>
<dbReference type="InterPro" id="IPR036423">
    <property type="entry name" value="SOD-like_Cu/Zn_dom_sf"/>
</dbReference>
<reference evidence="6 7" key="1">
    <citation type="submission" date="2020-01" db="EMBL/GenBank/DDBJ databases">
        <title>Sphingomonas sp. C33 whole genome sequece.</title>
        <authorList>
            <person name="Park C."/>
        </authorList>
    </citation>
    <scope>NUCLEOTIDE SEQUENCE [LARGE SCALE GENOMIC DNA]</scope>
    <source>
        <strain evidence="6 7">C33</strain>
    </source>
</reference>
<evidence type="ECO:0000259" key="5">
    <source>
        <dbReference type="Pfam" id="PF00080"/>
    </source>
</evidence>
<keyword evidence="2" id="KW-0186">Copper</keyword>
<evidence type="ECO:0000256" key="2">
    <source>
        <dbReference type="RuleBase" id="RU000393"/>
    </source>
</evidence>
<dbReference type="GO" id="GO:0005507">
    <property type="term" value="F:copper ion binding"/>
    <property type="evidence" value="ECO:0007669"/>
    <property type="project" value="InterPro"/>
</dbReference>
<evidence type="ECO:0000256" key="1">
    <source>
        <dbReference type="ARBA" id="ARBA00010457"/>
    </source>
</evidence>
<dbReference type="AlphaFoldDB" id="A0A7Z2S8K1"/>
<evidence type="ECO:0000313" key="6">
    <source>
        <dbReference type="EMBL" id="QHL90717.1"/>
    </source>
</evidence>
<dbReference type="InterPro" id="IPR018152">
    <property type="entry name" value="SOD_Cu/Zn_BS"/>
</dbReference>
<feature type="signal peptide" evidence="4">
    <location>
        <begin position="1"/>
        <end position="26"/>
    </location>
</feature>
<dbReference type="Pfam" id="PF00080">
    <property type="entry name" value="Sod_Cu"/>
    <property type="match status" value="1"/>
</dbReference>
<dbReference type="GO" id="GO:0004784">
    <property type="term" value="F:superoxide dismutase activity"/>
    <property type="evidence" value="ECO:0007669"/>
    <property type="project" value="UniProtKB-EC"/>
</dbReference>
<keyword evidence="2" id="KW-0479">Metal-binding</keyword>
<feature type="domain" description="Superoxide dismutase copper/zinc binding" evidence="5">
    <location>
        <begin position="46"/>
        <end position="175"/>
    </location>
</feature>
<comment type="cofactor">
    <cofactor evidence="2">
        <name>Cu cation</name>
        <dbReference type="ChEBI" id="CHEBI:23378"/>
    </cofactor>
    <text evidence="2">Binds 1 copper ion per subunit.</text>
</comment>
<dbReference type="Gene3D" id="2.60.40.200">
    <property type="entry name" value="Superoxide dismutase, copper/zinc binding domain"/>
    <property type="match status" value="1"/>
</dbReference>
<evidence type="ECO:0000256" key="4">
    <source>
        <dbReference type="SAM" id="SignalP"/>
    </source>
</evidence>
<keyword evidence="7" id="KW-1185">Reference proteome</keyword>
<dbReference type="EMBL" id="CP047895">
    <property type="protein sequence ID" value="QHL90717.1"/>
    <property type="molecule type" value="Genomic_DNA"/>
</dbReference>
<sequence length="178" mass="17897">MAVGRLMFMAGLAGLGATAMAPVAHAAGPVTRAKVALTGPDGRQLGDAKLRDTPSGLEVTVRGRGLPPGPHGLHLHMVGRCLAPDFASAGGHWNPTGHAHGRDNPRGAHAGDLPNLSIDADGRGRLRFVVPGARLIGSGGLLDEDGGALVIHAGPDDYRTDPSGNSGGRIACGVVLPG</sequence>
<protein>
    <recommendedName>
        <fullName evidence="2">Superoxide dismutase [Cu-Zn]</fullName>
        <ecNumber evidence="2">1.15.1.1</ecNumber>
    </recommendedName>
</protein>
<name>A0A7Z2S8K1_9SPHN</name>
<dbReference type="InterPro" id="IPR024134">
    <property type="entry name" value="SOD_Cu/Zn_/chaperone"/>
</dbReference>
<keyword evidence="4" id="KW-0732">Signal</keyword>
<accession>A0A7Z2S8K1</accession>
<evidence type="ECO:0000313" key="7">
    <source>
        <dbReference type="Proteomes" id="UP000464468"/>
    </source>
</evidence>
<gene>
    <name evidence="6" type="ORF">GVO57_07535</name>
</gene>
<dbReference type="CDD" id="cd00305">
    <property type="entry name" value="Cu-Zn_Superoxide_Dismutase"/>
    <property type="match status" value="1"/>
</dbReference>
<dbReference type="KEGG" id="schy:GVO57_07535"/>
<dbReference type="Proteomes" id="UP000464468">
    <property type="component" value="Chromosome"/>
</dbReference>
<feature type="chain" id="PRO_5030784387" description="Superoxide dismutase [Cu-Zn]" evidence="4">
    <location>
        <begin position="27"/>
        <end position="178"/>
    </location>
</feature>
<keyword evidence="2" id="KW-0560">Oxidoreductase</keyword>
<dbReference type="PANTHER" id="PTHR10003">
    <property type="entry name" value="SUPEROXIDE DISMUTASE CU-ZN -RELATED"/>
    <property type="match status" value="1"/>
</dbReference>
<keyword evidence="2" id="KW-0862">Zinc</keyword>
<dbReference type="PROSITE" id="PS00332">
    <property type="entry name" value="SOD_CU_ZN_2"/>
    <property type="match status" value="1"/>
</dbReference>